<evidence type="ECO:0000313" key="9">
    <source>
        <dbReference type="EMBL" id="GAA5171379.1"/>
    </source>
</evidence>
<evidence type="ECO:0000256" key="5">
    <source>
        <dbReference type="ARBA" id="ARBA00022989"/>
    </source>
</evidence>
<sequence length="281" mass="30781">MSALRYERAPVSTFAAYFTVGAGALLMLVPFYFMFIFATHSDREIQAVPPPLLPGSYLMANLGILLERVPHFWQNIGWSVYIALATTLLNLFFCSLAGYAFAMYEFRFKEKLFAIVMATLLLPAFINMIPTVLIMGWLGWFNEPRALYVPAACGALGVFMMRQYIGSAIPRELVDAARIDGCGEFGIFLRIIVPLIGPALGTLGLVTFITSWNNFMGPLVVMNDMAHFTVPLALRSMQGTGQTPWGAICAGSAISVLPLLLMFVLASRRLIDGLTAGAVKS</sequence>
<keyword evidence="2 7" id="KW-0813">Transport</keyword>
<organism evidence="9 10">
    <name type="scientific">Viridibacterium curvum</name>
    <dbReference type="NCBI Taxonomy" id="1101404"/>
    <lineage>
        <taxon>Bacteria</taxon>
        <taxon>Pseudomonadati</taxon>
        <taxon>Pseudomonadota</taxon>
        <taxon>Betaproteobacteria</taxon>
        <taxon>Rhodocyclales</taxon>
        <taxon>Rhodocyclaceae</taxon>
        <taxon>Viridibacterium</taxon>
    </lineage>
</organism>
<evidence type="ECO:0000256" key="1">
    <source>
        <dbReference type="ARBA" id="ARBA00004651"/>
    </source>
</evidence>
<dbReference type="RefSeq" id="WP_345534492.1">
    <property type="nucleotide sequence ID" value="NZ_BAABLD010000017.1"/>
</dbReference>
<dbReference type="PANTHER" id="PTHR43744:SF12">
    <property type="entry name" value="ABC TRANSPORTER PERMEASE PROTEIN MG189-RELATED"/>
    <property type="match status" value="1"/>
</dbReference>
<dbReference type="Proteomes" id="UP001500547">
    <property type="component" value="Unassembled WGS sequence"/>
</dbReference>
<dbReference type="InterPro" id="IPR035906">
    <property type="entry name" value="MetI-like_sf"/>
</dbReference>
<dbReference type="InterPro" id="IPR000515">
    <property type="entry name" value="MetI-like"/>
</dbReference>
<comment type="caution">
    <text evidence="9">The sequence shown here is derived from an EMBL/GenBank/DDBJ whole genome shotgun (WGS) entry which is preliminary data.</text>
</comment>
<evidence type="ECO:0000256" key="4">
    <source>
        <dbReference type="ARBA" id="ARBA00022692"/>
    </source>
</evidence>
<feature type="domain" description="ABC transmembrane type-1" evidence="8">
    <location>
        <begin position="76"/>
        <end position="266"/>
    </location>
</feature>
<keyword evidence="6 7" id="KW-0472">Membrane</keyword>
<evidence type="ECO:0000313" key="10">
    <source>
        <dbReference type="Proteomes" id="UP001500547"/>
    </source>
</evidence>
<accession>A0ABP9R3S4</accession>
<dbReference type="Pfam" id="PF00528">
    <property type="entry name" value="BPD_transp_1"/>
    <property type="match status" value="1"/>
</dbReference>
<reference evidence="10" key="1">
    <citation type="journal article" date="2019" name="Int. J. Syst. Evol. Microbiol.">
        <title>The Global Catalogue of Microorganisms (GCM) 10K type strain sequencing project: providing services to taxonomists for standard genome sequencing and annotation.</title>
        <authorList>
            <consortium name="The Broad Institute Genomics Platform"/>
            <consortium name="The Broad Institute Genome Sequencing Center for Infectious Disease"/>
            <person name="Wu L."/>
            <person name="Ma J."/>
        </authorList>
    </citation>
    <scope>NUCLEOTIDE SEQUENCE [LARGE SCALE GENOMIC DNA]</scope>
    <source>
        <strain evidence="10">JCM 18715</strain>
    </source>
</reference>
<dbReference type="CDD" id="cd06261">
    <property type="entry name" value="TM_PBP2"/>
    <property type="match status" value="1"/>
</dbReference>
<evidence type="ECO:0000256" key="7">
    <source>
        <dbReference type="RuleBase" id="RU363032"/>
    </source>
</evidence>
<evidence type="ECO:0000256" key="3">
    <source>
        <dbReference type="ARBA" id="ARBA00022475"/>
    </source>
</evidence>
<name>A0ABP9R3S4_9RHOO</name>
<gene>
    <name evidence="9" type="ORF">GCM10025770_35910</name>
</gene>
<proteinExistence type="inferred from homology"/>
<dbReference type="Gene3D" id="1.10.3720.10">
    <property type="entry name" value="MetI-like"/>
    <property type="match status" value="1"/>
</dbReference>
<feature type="transmembrane region" description="Helical" evidence="7">
    <location>
        <begin position="113"/>
        <end position="140"/>
    </location>
</feature>
<feature type="transmembrane region" description="Helical" evidence="7">
    <location>
        <begin position="245"/>
        <end position="266"/>
    </location>
</feature>
<feature type="transmembrane region" description="Helical" evidence="7">
    <location>
        <begin position="187"/>
        <end position="212"/>
    </location>
</feature>
<comment type="similarity">
    <text evidence="7">Belongs to the binding-protein-dependent transport system permease family.</text>
</comment>
<evidence type="ECO:0000256" key="6">
    <source>
        <dbReference type="ARBA" id="ARBA00023136"/>
    </source>
</evidence>
<keyword evidence="10" id="KW-1185">Reference proteome</keyword>
<dbReference type="EMBL" id="BAABLD010000017">
    <property type="protein sequence ID" value="GAA5171379.1"/>
    <property type="molecule type" value="Genomic_DNA"/>
</dbReference>
<feature type="transmembrane region" description="Helical" evidence="7">
    <location>
        <begin position="14"/>
        <end position="35"/>
    </location>
</feature>
<keyword evidence="5 7" id="KW-1133">Transmembrane helix</keyword>
<dbReference type="PANTHER" id="PTHR43744">
    <property type="entry name" value="ABC TRANSPORTER PERMEASE PROTEIN MG189-RELATED-RELATED"/>
    <property type="match status" value="1"/>
</dbReference>
<protein>
    <submittedName>
        <fullName evidence="9">Carbohydrate ABC transporter permease</fullName>
    </submittedName>
</protein>
<keyword evidence="3" id="KW-1003">Cell membrane</keyword>
<evidence type="ECO:0000259" key="8">
    <source>
        <dbReference type="PROSITE" id="PS50928"/>
    </source>
</evidence>
<feature type="transmembrane region" description="Helical" evidence="7">
    <location>
        <begin position="146"/>
        <end position="166"/>
    </location>
</feature>
<keyword evidence="4 7" id="KW-0812">Transmembrane</keyword>
<dbReference type="PROSITE" id="PS50928">
    <property type="entry name" value="ABC_TM1"/>
    <property type="match status" value="1"/>
</dbReference>
<comment type="subcellular location">
    <subcellularLocation>
        <location evidence="1 7">Cell membrane</location>
        <topology evidence="1 7">Multi-pass membrane protein</topology>
    </subcellularLocation>
</comment>
<evidence type="ECO:0000256" key="2">
    <source>
        <dbReference type="ARBA" id="ARBA00022448"/>
    </source>
</evidence>
<dbReference type="SUPFAM" id="SSF161098">
    <property type="entry name" value="MetI-like"/>
    <property type="match status" value="1"/>
</dbReference>
<feature type="transmembrane region" description="Helical" evidence="7">
    <location>
        <begin position="78"/>
        <end position="101"/>
    </location>
</feature>